<evidence type="ECO:0000313" key="2">
    <source>
        <dbReference type="Proteomes" id="UP000325577"/>
    </source>
</evidence>
<dbReference type="EMBL" id="CM018043">
    <property type="protein sequence ID" value="KAA8531225.1"/>
    <property type="molecule type" value="Genomic_DNA"/>
</dbReference>
<keyword evidence="2" id="KW-1185">Reference proteome</keyword>
<dbReference type="AlphaFoldDB" id="A0A5J5AJJ3"/>
<organism evidence="1 2">
    <name type="scientific">Nyssa sinensis</name>
    <dbReference type="NCBI Taxonomy" id="561372"/>
    <lineage>
        <taxon>Eukaryota</taxon>
        <taxon>Viridiplantae</taxon>
        <taxon>Streptophyta</taxon>
        <taxon>Embryophyta</taxon>
        <taxon>Tracheophyta</taxon>
        <taxon>Spermatophyta</taxon>
        <taxon>Magnoliopsida</taxon>
        <taxon>eudicotyledons</taxon>
        <taxon>Gunneridae</taxon>
        <taxon>Pentapetalae</taxon>
        <taxon>asterids</taxon>
        <taxon>Cornales</taxon>
        <taxon>Nyssaceae</taxon>
        <taxon>Nyssa</taxon>
    </lineage>
</organism>
<reference evidence="1 2" key="1">
    <citation type="submission" date="2019-09" db="EMBL/GenBank/DDBJ databases">
        <title>A chromosome-level genome assembly of the Chinese tupelo Nyssa sinensis.</title>
        <authorList>
            <person name="Yang X."/>
            <person name="Kang M."/>
            <person name="Yang Y."/>
            <person name="Xiong H."/>
            <person name="Wang M."/>
            <person name="Zhang Z."/>
            <person name="Wang Z."/>
            <person name="Wu H."/>
            <person name="Ma T."/>
            <person name="Liu J."/>
            <person name="Xi Z."/>
        </authorList>
    </citation>
    <scope>NUCLEOTIDE SEQUENCE [LARGE SCALE GENOMIC DNA]</scope>
    <source>
        <strain evidence="1">J267</strain>
        <tissue evidence="1">Leaf</tissue>
    </source>
</reference>
<accession>A0A5J5AJJ3</accession>
<gene>
    <name evidence="1" type="ORF">F0562_005861</name>
</gene>
<proteinExistence type="predicted"/>
<protein>
    <submittedName>
        <fullName evidence="1">Uncharacterized protein</fullName>
    </submittedName>
</protein>
<name>A0A5J5AJJ3_9ASTE</name>
<dbReference type="Proteomes" id="UP000325577">
    <property type="component" value="Linkage Group LG2"/>
</dbReference>
<evidence type="ECO:0000313" key="1">
    <source>
        <dbReference type="EMBL" id="KAA8531225.1"/>
    </source>
</evidence>
<sequence>MGADDGAAAGEELVEHQVVCTKEKCEAAVRSWCGGSGQLKRTTVRNKLEQKGNVICMYACVVVDRVRKEESRAAGTIVAKFAMAVRIAAALQQGVGKIERVRR</sequence>